<dbReference type="GO" id="GO:0016740">
    <property type="term" value="F:transferase activity"/>
    <property type="evidence" value="ECO:0007669"/>
    <property type="project" value="UniProtKB-UniRule"/>
</dbReference>
<protein>
    <recommendedName>
        <fullName evidence="2 10">FAD:protein FMN transferase</fullName>
        <ecNumber evidence="1 10">2.7.1.180</ecNumber>
    </recommendedName>
    <alternativeName>
        <fullName evidence="8 10">Flavin transferase</fullName>
    </alternativeName>
</protein>
<dbReference type="OrthoDB" id="9778595at2"/>
<comment type="subcellular location">
    <subcellularLocation>
        <location evidence="12">Cell inner membrane</location>
        <topology evidence="12">Lipid-anchor</topology>
        <orientation evidence="12">Periplasmic side</orientation>
    </subcellularLocation>
</comment>
<feature type="binding site" evidence="11">
    <location>
        <position position="285"/>
    </location>
    <ligand>
        <name>Mg(2+)</name>
        <dbReference type="ChEBI" id="CHEBI:18420"/>
    </ligand>
</feature>
<keyword evidence="7 10" id="KW-0460">Magnesium</keyword>
<dbReference type="PIRSF" id="PIRSF006268">
    <property type="entry name" value="ApbE"/>
    <property type="match status" value="1"/>
</dbReference>
<reference evidence="14" key="1">
    <citation type="submission" date="2017-02" db="EMBL/GenBank/DDBJ databases">
        <authorList>
            <person name="Varghese N."/>
            <person name="Submissions S."/>
        </authorList>
    </citation>
    <scope>NUCLEOTIDE SEQUENCE [LARGE SCALE GENOMIC DNA]</scope>
    <source>
        <strain evidence="14">DSM 23405</strain>
    </source>
</reference>
<dbReference type="STRING" id="241145.SAMN05660776_3042"/>
<dbReference type="PROSITE" id="PS51257">
    <property type="entry name" value="PROKAR_LIPOPROTEIN"/>
    <property type="match status" value="1"/>
</dbReference>
<evidence type="ECO:0000256" key="7">
    <source>
        <dbReference type="ARBA" id="ARBA00022842"/>
    </source>
</evidence>
<dbReference type="RefSeq" id="WP_079721863.1">
    <property type="nucleotide sequence ID" value="NZ_FUYY01000008.1"/>
</dbReference>
<dbReference type="SUPFAM" id="SSF143631">
    <property type="entry name" value="ApbE-like"/>
    <property type="match status" value="1"/>
</dbReference>
<evidence type="ECO:0000256" key="6">
    <source>
        <dbReference type="ARBA" id="ARBA00022827"/>
    </source>
</evidence>
<dbReference type="GO" id="GO:0005886">
    <property type="term" value="C:plasma membrane"/>
    <property type="evidence" value="ECO:0007669"/>
    <property type="project" value="UniProtKB-SubCell"/>
</dbReference>
<organism evidence="13 14">
    <name type="scientific">Salegentibacter holothuriorum</name>
    <dbReference type="NCBI Taxonomy" id="241145"/>
    <lineage>
        <taxon>Bacteria</taxon>
        <taxon>Pseudomonadati</taxon>
        <taxon>Bacteroidota</taxon>
        <taxon>Flavobacteriia</taxon>
        <taxon>Flavobacteriales</taxon>
        <taxon>Flavobacteriaceae</taxon>
        <taxon>Salegentibacter</taxon>
    </lineage>
</organism>
<dbReference type="Pfam" id="PF02424">
    <property type="entry name" value="ApbE"/>
    <property type="match status" value="1"/>
</dbReference>
<evidence type="ECO:0000256" key="12">
    <source>
        <dbReference type="RuleBase" id="RU363002"/>
    </source>
</evidence>
<dbReference type="InterPro" id="IPR003374">
    <property type="entry name" value="ApbE-like_sf"/>
</dbReference>
<evidence type="ECO:0000313" key="14">
    <source>
        <dbReference type="Proteomes" id="UP000190230"/>
    </source>
</evidence>
<feature type="binding site" evidence="11">
    <location>
        <position position="289"/>
    </location>
    <ligand>
        <name>Mg(2+)</name>
        <dbReference type="ChEBI" id="CHEBI:18420"/>
    </ligand>
</feature>
<dbReference type="InterPro" id="IPR024932">
    <property type="entry name" value="ApbE"/>
</dbReference>
<evidence type="ECO:0000256" key="3">
    <source>
        <dbReference type="ARBA" id="ARBA00022630"/>
    </source>
</evidence>
<dbReference type="EC" id="2.7.1.180" evidence="1 10"/>
<proteinExistence type="inferred from homology"/>
<evidence type="ECO:0000256" key="5">
    <source>
        <dbReference type="ARBA" id="ARBA00022723"/>
    </source>
</evidence>
<comment type="function">
    <text evidence="12">Flavin transferase that catalyzes the transfer of the FMN moiety of FAD and its covalent binding to the hydroxyl group of a threonine residue in a target flavoprotein.</text>
</comment>
<evidence type="ECO:0000256" key="2">
    <source>
        <dbReference type="ARBA" id="ARBA00016337"/>
    </source>
</evidence>
<keyword evidence="6 10" id="KW-0274">FAD</keyword>
<dbReference type="Gene3D" id="3.10.520.10">
    <property type="entry name" value="ApbE-like domains"/>
    <property type="match status" value="1"/>
</dbReference>
<dbReference type="AlphaFoldDB" id="A0A1T5E731"/>
<evidence type="ECO:0000313" key="13">
    <source>
        <dbReference type="EMBL" id="SKB79758.1"/>
    </source>
</evidence>
<keyword evidence="12" id="KW-0472">Membrane</keyword>
<dbReference type="Proteomes" id="UP000190230">
    <property type="component" value="Unassembled WGS sequence"/>
</dbReference>
<keyword evidence="4 10" id="KW-0808">Transferase</keyword>
<dbReference type="PANTHER" id="PTHR30040">
    <property type="entry name" value="THIAMINE BIOSYNTHESIS LIPOPROTEIN APBE"/>
    <property type="match status" value="1"/>
</dbReference>
<keyword evidence="12 13" id="KW-0449">Lipoprotein</keyword>
<keyword evidence="12" id="KW-0997">Cell inner membrane</keyword>
<dbReference type="EMBL" id="FUYY01000008">
    <property type="protein sequence ID" value="SKB79758.1"/>
    <property type="molecule type" value="Genomic_DNA"/>
</dbReference>
<dbReference type="PANTHER" id="PTHR30040:SF2">
    <property type="entry name" value="FAD:PROTEIN FMN TRANSFERASE"/>
    <property type="match status" value="1"/>
</dbReference>
<dbReference type="GO" id="GO:0046872">
    <property type="term" value="F:metal ion binding"/>
    <property type="evidence" value="ECO:0007669"/>
    <property type="project" value="UniProtKB-UniRule"/>
</dbReference>
<keyword evidence="5 10" id="KW-0479">Metal-binding</keyword>
<evidence type="ECO:0000256" key="11">
    <source>
        <dbReference type="PIRSR" id="PIRSR006268-2"/>
    </source>
</evidence>
<accession>A0A1T5E731</accession>
<keyword evidence="14" id="KW-1185">Reference proteome</keyword>
<keyword evidence="3 10" id="KW-0285">Flavoprotein</keyword>
<comment type="similarity">
    <text evidence="10 12">Belongs to the ApbE family.</text>
</comment>
<feature type="binding site" evidence="11">
    <location>
        <position position="166"/>
    </location>
    <ligand>
        <name>Mg(2+)</name>
        <dbReference type="ChEBI" id="CHEBI:18420"/>
    </ligand>
</feature>
<comment type="cofactor">
    <cofactor evidence="11">
        <name>Mg(2+)</name>
        <dbReference type="ChEBI" id="CHEBI:18420"/>
    </cofactor>
    <cofactor evidence="11">
        <name>Mn(2+)</name>
        <dbReference type="ChEBI" id="CHEBI:29035"/>
    </cofactor>
    <text evidence="11">Magnesium. Can also use manganese.</text>
</comment>
<name>A0A1T5E731_9FLAO</name>
<sequence>MKNLLFPLLLIFILISCKNEGPQVNTYTGNALGTTYQVKYFSSQDFDTEKALDSIFEVINTSMSTYQDDSDISRINSGAEGLTVDVHFQNVFKYSKQVFKESNGYFDPTVGSLVNAYGFGPDKPLNEPDEAVLDSIKQLVGFEKVNLTSINTIEKENPNIYLDFNAIAKGYTIDVIAEYLDINNIENYLIELGGELVAKGENLERESPWMVAIDNPQQTDAERTLQTVLALENRAMATSGNYRKFRIDSTTGNRYVHTINPLNGKAEKSNLLSASVLAENCTLADGYATAFMALGYERSLEMLEELENVDVYFIYVDEAESIRVFTSEGFEEALME</sequence>
<evidence type="ECO:0000256" key="4">
    <source>
        <dbReference type="ARBA" id="ARBA00022679"/>
    </source>
</evidence>
<comment type="catalytic activity">
    <reaction evidence="9 10 12">
        <text>L-threonyl-[protein] + FAD = FMN-L-threonyl-[protein] + AMP + H(+)</text>
        <dbReference type="Rhea" id="RHEA:36847"/>
        <dbReference type="Rhea" id="RHEA-COMP:11060"/>
        <dbReference type="Rhea" id="RHEA-COMP:11061"/>
        <dbReference type="ChEBI" id="CHEBI:15378"/>
        <dbReference type="ChEBI" id="CHEBI:30013"/>
        <dbReference type="ChEBI" id="CHEBI:57692"/>
        <dbReference type="ChEBI" id="CHEBI:74257"/>
        <dbReference type="ChEBI" id="CHEBI:456215"/>
        <dbReference type="EC" id="2.7.1.180"/>
    </reaction>
</comment>
<gene>
    <name evidence="13" type="ORF">SAMN05660776_3042</name>
</gene>
<keyword evidence="12" id="KW-1003">Cell membrane</keyword>
<evidence type="ECO:0000256" key="9">
    <source>
        <dbReference type="ARBA" id="ARBA00048540"/>
    </source>
</evidence>
<evidence type="ECO:0000256" key="1">
    <source>
        <dbReference type="ARBA" id="ARBA00011955"/>
    </source>
</evidence>
<evidence type="ECO:0000256" key="10">
    <source>
        <dbReference type="PIRNR" id="PIRNR006268"/>
    </source>
</evidence>
<evidence type="ECO:0000256" key="8">
    <source>
        <dbReference type="ARBA" id="ARBA00031306"/>
    </source>
</evidence>